<feature type="coiled-coil region" evidence="7">
    <location>
        <begin position="483"/>
        <end position="545"/>
    </location>
</feature>
<feature type="region of interest" description="Disordered" evidence="8">
    <location>
        <begin position="1"/>
        <end position="52"/>
    </location>
</feature>
<comment type="caution">
    <text evidence="10">The sequence shown here is derived from an EMBL/GenBank/DDBJ whole genome shotgun (WGS) entry which is preliminary data.</text>
</comment>
<keyword evidence="4 6" id="KW-0862">Zinc</keyword>
<dbReference type="PROSITE" id="PS00518">
    <property type="entry name" value="ZF_RING_1"/>
    <property type="match status" value="1"/>
</dbReference>
<dbReference type="AlphaFoldDB" id="A0A423W4S0"/>
<keyword evidence="2 6" id="KW-0479">Metal-binding</keyword>
<dbReference type="InterPro" id="IPR058643">
    <property type="entry name" value="BRE1-like_CC"/>
</dbReference>
<dbReference type="Pfam" id="PF26095">
    <property type="entry name" value="CC_Bre1"/>
    <property type="match status" value="1"/>
</dbReference>
<evidence type="ECO:0000256" key="7">
    <source>
        <dbReference type="SAM" id="Coils"/>
    </source>
</evidence>
<gene>
    <name evidence="10" type="ORF">VSDG_04488</name>
</gene>
<evidence type="ECO:0000259" key="9">
    <source>
        <dbReference type="Pfam" id="PF26095"/>
    </source>
</evidence>
<dbReference type="GO" id="GO:0005634">
    <property type="term" value="C:nucleus"/>
    <property type="evidence" value="ECO:0007669"/>
    <property type="project" value="UniProtKB-SubCell"/>
</dbReference>
<feature type="domain" description="BRE1-like coiled-coil containing" evidence="9">
    <location>
        <begin position="89"/>
        <end position="249"/>
    </location>
</feature>
<dbReference type="GO" id="GO:0033503">
    <property type="term" value="C:HULC complex"/>
    <property type="evidence" value="ECO:0007669"/>
    <property type="project" value="TreeGrafter"/>
</dbReference>
<dbReference type="GO" id="GO:0016567">
    <property type="term" value="P:protein ubiquitination"/>
    <property type="evidence" value="ECO:0007669"/>
    <property type="project" value="UniProtKB-UniRule"/>
</dbReference>
<evidence type="ECO:0000256" key="5">
    <source>
        <dbReference type="ARBA" id="ARBA00023242"/>
    </source>
</evidence>
<dbReference type="STRING" id="252740.A0A423W4S0"/>
<feature type="compositionally biased region" description="Polar residues" evidence="8">
    <location>
        <begin position="257"/>
        <end position="270"/>
    </location>
</feature>
<dbReference type="EMBL" id="LJZO01000014">
    <property type="protein sequence ID" value="ROV98313.1"/>
    <property type="molecule type" value="Genomic_DNA"/>
</dbReference>
<keyword evidence="6" id="KW-0808">Transferase</keyword>
<keyword evidence="6 7" id="KW-0175">Coiled coil</keyword>
<keyword evidence="3 6" id="KW-0863">Zinc-finger</keyword>
<dbReference type="SUPFAM" id="SSF57850">
    <property type="entry name" value="RING/U-box"/>
    <property type="match status" value="1"/>
</dbReference>
<dbReference type="UniPathway" id="UPA00143"/>
<evidence type="ECO:0000256" key="3">
    <source>
        <dbReference type="ARBA" id="ARBA00022771"/>
    </source>
</evidence>
<dbReference type="GO" id="GO:0008270">
    <property type="term" value="F:zinc ion binding"/>
    <property type="evidence" value="ECO:0007669"/>
    <property type="project" value="UniProtKB-KW"/>
</dbReference>
<feature type="coiled-coil region" evidence="7">
    <location>
        <begin position="66"/>
        <end position="100"/>
    </location>
</feature>
<comment type="pathway">
    <text evidence="6">Protein modification; protein ubiquitination.</text>
</comment>
<evidence type="ECO:0000256" key="4">
    <source>
        <dbReference type="ARBA" id="ARBA00022833"/>
    </source>
</evidence>
<comment type="similarity">
    <text evidence="6">Belongs to the BRE1 family.</text>
</comment>
<dbReference type="Pfam" id="PF08647">
    <property type="entry name" value="BRE1"/>
    <property type="match status" value="1"/>
</dbReference>
<protein>
    <recommendedName>
        <fullName evidence="6">E3 ubiquitin protein ligase</fullName>
        <ecNumber evidence="6">2.3.2.27</ecNumber>
    </recommendedName>
</protein>
<dbReference type="GO" id="GO:0006325">
    <property type="term" value="P:chromatin organization"/>
    <property type="evidence" value="ECO:0007669"/>
    <property type="project" value="UniProtKB-KW"/>
</dbReference>
<dbReference type="InterPro" id="IPR013956">
    <property type="entry name" value="E3_ubiquit_lig_Bre1"/>
</dbReference>
<reference evidence="10 11" key="1">
    <citation type="submission" date="2015-09" db="EMBL/GenBank/DDBJ databases">
        <title>Host preference determinants of Valsa canker pathogens revealed by comparative genomics.</title>
        <authorList>
            <person name="Yin Z."/>
            <person name="Huang L."/>
        </authorList>
    </citation>
    <scope>NUCLEOTIDE SEQUENCE [LARGE SCALE GENOMIC DNA]</scope>
    <source>
        <strain evidence="10 11">YSFL</strain>
    </source>
</reference>
<organism evidence="10 11">
    <name type="scientific">Cytospora chrysosperma</name>
    <name type="common">Cytospora canker fungus</name>
    <name type="synonym">Sphaeria chrysosperma</name>
    <dbReference type="NCBI Taxonomy" id="252740"/>
    <lineage>
        <taxon>Eukaryota</taxon>
        <taxon>Fungi</taxon>
        <taxon>Dikarya</taxon>
        <taxon>Ascomycota</taxon>
        <taxon>Pezizomycotina</taxon>
        <taxon>Sordariomycetes</taxon>
        <taxon>Sordariomycetidae</taxon>
        <taxon>Diaporthales</taxon>
        <taxon>Cytosporaceae</taxon>
        <taxon>Cytospora</taxon>
    </lineage>
</organism>
<dbReference type="OrthoDB" id="654191at2759"/>
<dbReference type="PANTHER" id="PTHR23163">
    <property type="entry name" value="RING FINGER PROTEIN-RELATED"/>
    <property type="match status" value="1"/>
</dbReference>
<evidence type="ECO:0000313" key="10">
    <source>
        <dbReference type="EMBL" id="ROV98313.1"/>
    </source>
</evidence>
<comment type="subcellular location">
    <subcellularLocation>
        <location evidence="1 6">Nucleus</location>
    </subcellularLocation>
</comment>
<keyword evidence="11" id="KW-1185">Reference proteome</keyword>
<evidence type="ECO:0000256" key="8">
    <source>
        <dbReference type="SAM" id="MobiDB-lite"/>
    </source>
</evidence>
<name>A0A423W4S0_CYTCH</name>
<evidence type="ECO:0000256" key="1">
    <source>
        <dbReference type="ARBA" id="ARBA00004123"/>
    </source>
</evidence>
<dbReference type="Proteomes" id="UP000284375">
    <property type="component" value="Unassembled WGS sequence"/>
</dbReference>
<feature type="region of interest" description="Disordered" evidence="8">
    <location>
        <begin position="257"/>
        <end position="292"/>
    </location>
</feature>
<feature type="coiled-coil region" evidence="7">
    <location>
        <begin position="588"/>
        <end position="678"/>
    </location>
</feature>
<dbReference type="PANTHER" id="PTHR23163:SF0">
    <property type="entry name" value="E3 UBIQUITIN-PROTEIN LIGASE BRE1"/>
    <property type="match status" value="1"/>
</dbReference>
<keyword evidence="6" id="KW-0156">Chromatin regulator</keyword>
<feature type="coiled-coil region" evidence="7">
    <location>
        <begin position="298"/>
        <end position="424"/>
    </location>
</feature>
<sequence length="741" mass="84676">MPVATSPSAALPTSPVVKMEDRKRPAINSSEDLAPPSKRHQVNGSSKSRDHTVDMGDEAWIEAFQKDAIYRQMLEYKREKAQLETRLDDLRSKYEHYDDHMRIIDAWWLQVRRAVIPRLRTIVIDTMKLLQEVQLLAENSFTDKFEGEGLSPSTGLGFEDSQFFQTHLADKGNAIQSIIKPLFERLAAQRGNVKPELAEMESKIKYLLATQKEYKVQLEGLAQKKEELSVNLDAAMLRVVKAEKRLDRAKSAQVQKLEQQAFANSTSRSATNAGENGKETGNETGETNGHDEGLHLKYKEAVAEMTKQKEQLDSAISEIKSLKEENSSLKIRRDSVTDEDFVRTDVFKAFKSQNEDLIKRINDLEATNKQLRHEAERLQAERTSFRSQLEREAQDVTSELEEQIQSKEADLTRVRSQRDELLAEKGILKASQEQERSSFEGLKELVGAKEDRIHALELEVERLRPSADAAMSDPRPDLESITAEELRAKFLKLEKDFKSIVQELPSMEKAYRRSVAISQKKVMDQNAAEERIAILTQEKSKADQKYFAARKDADIRNNEIRTLRQQNGKSSEIIASLKEHDTQARALVSNLEKQLTDLQRSNTATMEENRALKVSSNEAIKRAEHVKSQIADLQNLVKTKDAVAVDKLEQANRHETEAERLKVRLDHVQKDRDTWKKKALGKVSEEEDVLRNNPKDCMLKTCNHFFCKGCAEARLTNRMRKCPTCSRAYDRPDIVQIYLSN</sequence>
<dbReference type="EC" id="2.3.2.27" evidence="6"/>
<comment type="catalytic activity">
    <reaction evidence="6">
        <text>S-ubiquitinyl-[E2 ubiquitin-conjugating enzyme]-L-cysteine + [acceptor protein]-L-lysine = [E2 ubiquitin-conjugating enzyme]-L-cysteine + N(6)-ubiquitinyl-[acceptor protein]-L-lysine.</text>
        <dbReference type="EC" id="2.3.2.27"/>
    </reaction>
</comment>
<accession>A0A423W4S0</accession>
<dbReference type="InterPro" id="IPR017907">
    <property type="entry name" value="Znf_RING_CS"/>
</dbReference>
<keyword evidence="5 6" id="KW-0539">Nucleus</keyword>
<evidence type="ECO:0000256" key="6">
    <source>
        <dbReference type="RuleBase" id="RU365038"/>
    </source>
</evidence>
<evidence type="ECO:0000256" key="2">
    <source>
        <dbReference type="ARBA" id="ARBA00022723"/>
    </source>
</evidence>
<dbReference type="InterPro" id="IPR013083">
    <property type="entry name" value="Znf_RING/FYVE/PHD"/>
</dbReference>
<feature type="coiled-coil region" evidence="7">
    <location>
        <begin position="211"/>
        <end position="252"/>
    </location>
</feature>
<evidence type="ECO:0000313" key="11">
    <source>
        <dbReference type="Proteomes" id="UP000284375"/>
    </source>
</evidence>
<proteinExistence type="inferred from homology"/>
<keyword evidence="6" id="KW-0833">Ubl conjugation pathway</keyword>
<dbReference type="GO" id="GO:0061630">
    <property type="term" value="F:ubiquitin protein ligase activity"/>
    <property type="evidence" value="ECO:0007669"/>
    <property type="project" value="UniProtKB-EC"/>
</dbReference>
<dbReference type="Gene3D" id="3.30.40.10">
    <property type="entry name" value="Zinc/RING finger domain, C3HC4 (zinc finger)"/>
    <property type="match status" value="1"/>
</dbReference>